<feature type="region of interest" description="Disordered" evidence="5">
    <location>
        <begin position="76"/>
        <end position="103"/>
    </location>
</feature>
<dbReference type="Proteomes" id="UP000887013">
    <property type="component" value="Unassembled WGS sequence"/>
</dbReference>
<feature type="region of interest" description="Disordered" evidence="5">
    <location>
        <begin position="1"/>
        <end position="43"/>
    </location>
</feature>
<evidence type="ECO:0000256" key="2">
    <source>
        <dbReference type="ARBA" id="ARBA00022771"/>
    </source>
</evidence>
<dbReference type="AlphaFoldDB" id="A0A8X6QNS3"/>
<organism evidence="7 8">
    <name type="scientific">Nephila pilipes</name>
    <name type="common">Giant wood spider</name>
    <name type="synonym">Nephila maculata</name>
    <dbReference type="NCBI Taxonomy" id="299642"/>
    <lineage>
        <taxon>Eukaryota</taxon>
        <taxon>Metazoa</taxon>
        <taxon>Ecdysozoa</taxon>
        <taxon>Arthropoda</taxon>
        <taxon>Chelicerata</taxon>
        <taxon>Arachnida</taxon>
        <taxon>Araneae</taxon>
        <taxon>Araneomorphae</taxon>
        <taxon>Entelegynae</taxon>
        <taxon>Araneoidea</taxon>
        <taxon>Nephilidae</taxon>
        <taxon>Nephila</taxon>
    </lineage>
</organism>
<name>A0A8X6QNS3_NEPPI</name>
<evidence type="ECO:0000259" key="6">
    <source>
        <dbReference type="PROSITE" id="PS52027"/>
    </source>
</evidence>
<feature type="domain" description="C2HC/C3H-type" evidence="6">
    <location>
        <begin position="53"/>
        <end position="82"/>
    </location>
</feature>
<dbReference type="GO" id="GO:0008270">
    <property type="term" value="F:zinc ion binding"/>
    <property type="evidence" value="ECO:0007669"/>
    <property type="project" value="UniProtKB-KW"/>
</dbReference>
<proteinExistence type="predicted"/>
<protein>
    <submittedName>
        <fullName evidence="7">PC4 domain-containing protein</fullName>
    </submittedName>
</protein>
<evidence type="ECO:0000256" key="4">
    <source>
        <dbReference type="PROSITE-ProRule" id="PRU01371"/>
    </source>
</evidence>
<accession>A0A8X6QNS3</accession>
<dbReference type="InterPro" id="IPR049899">
    <property type="entry name" value="Znf_C2HC_C3H"/>
</dbReference>
<evidence type="ECO:0000256" key="3">
    <source>
        <dbReference type="ARBA" id="ARBA00022833"/>
    </source>
</evidence>
<keyword evidence="2 4" id="KW-0863">Zinc-finger</keyword>
<evidence type="ECO:0000256" key="5">
    <source>
        <dbReference type="SAM" id="MobiDB-lite"/>
    </source>
</evidence>
<dbReference type="Gene3D" id="3.30.160.60">
    <property type="entry name" value="Classic Zinc Finger"/>
    <property type="match status" value="1"/>
</dbReference>
<evidence type="ECO:0000313" key="7">
    <source>
        <dbReference type="EMBL" id="GFU28791.1"/>
    </source>
</evidence>
<keyword evidence="8" id="KW-1185">Reference proteome</keyword>
<dbReference type="Pfam" id="PF13913">
    <property type="entry name" value="zf-C2HC_2"/>
    <property type="match status" value="1"/>
</dbReference>
<dbReference type="EMBL" id="BMAW01033123">
    <property type="protein sequence ID" value="GFU28791.1"/>
    <property type="molecule type" value="Genomic_DNA"/>
</dbReference>
<keyword evidence="3" id="KW-0862">Zinc</keyword>
<comment type="caution">
    <text evidence="7">The sequence shown here is derived from an EMBL/GenBank/DDBJ whole genome shotgun (WGS) entry which is preliminary data.</text>
</comment>
<dbReference type="PROSITE" id="PS52027">
    <property type="entry name" value="ZF_C2HC_C3H"/>
    <property type="match status" value="1"/>
</dbReference>
<keyword evidence="1" id="KW-0479">Metal-binding</keyword>
<sequence length="124" mass="14022">MNIKSTFPDPPKPGNWKKTNNSLTPNLRKLPPRRPADADEGVDDPAWSAVQFQLVPCSVCGRTFFPERLPVHRRVCKGKPSPRPLKRAASLREKSSSSTEGVRQLKFLSQKQLQLLNFPETLYP</sequence>
<evidence type="ECO:0000313" key="8">
    <source>
        <dbReference type="Proteomes" id="UP000887013"/>
    </source>
</evidence>
<gene>
    <name evidence="7" type="primary">AVEN_153876_1</name>
    <name evidence="7" type="ORF">NPIL_398041</name>
</gene>
<reference evidence="7" key="1">
    <citation type="submission" date="2020-08" db="EMBL/GenBank/DDBJ databases">
        <title>Multicomponent nature underlies the extraordinary mechanical properties of spider dragline silk.</title>
        <authorList>
            <person name="Kono N."/>
            <person name="Nakamura H."/>
            <person name="Mori M."/>
            <person name="Yoshida Y."/>
            <person name="Ohtoshi R."/>
            <person name="Malay A.D."/>
            <person name="Moran D.A.P."/>
            <person name="Tomita M."/>
            <person name="Numata K."/>
            <person name="Arakawa K."/>
        </authorList>
    </citation>
    <scope>NUCLEOTIDE SEQUENCE</scope>
</reference>
<dbReference type="OrthoDB" id="265955at2759"/>
<evidence type="ECO:0000256" key="1">
    <source>
        <dbReference type="ARBA" id="ARBA00022723"/>
    </source>
</evidence>